<evidence type="ECO:0000256" key="1">
    <source>
        <dbReference type="ARBA" id="ARBA00004127"/>
    </source>
</evidence>
<dbReference type="OMA" id="MAIVQWC"/>
<protein>
    <recommendedName>
        <fullName evidence="9">Golgi apparatus membrane protein TVP18</fullName>
    </recommendedName>
</protein>
<dbReference type="HOGENOM" id="CLU_118698_0_0_1"/>
<keyword evidence="5 6" id="KW-0472">Membrane</keyword>
<dbReference type="InterPro" id="IPR019365">
    <property type="entry name" value="TVP18/Ca-channel_flower"/>
</dbReference>
<feature type="transmembrane region" description="Helical" evidence="6">
    <location>
        <begin position="46"/>
        <end position="69"/>
    </location>
</feature>
<dbReference type="GO" id="GO:0016192">
    <property type="term" value="P:vesicle-mediated transport"/>
    <property type="evidence" value="ECO:0007669"/>
    <property type="project" value="TreeGrafter"/>
</dbReference>
<comment type="similarity">
    <text evidence="2">Belongs to the TVP18 family.</text>
</comment>
<feature type="transmembrane region" description="Helical" evidence="6">
    <location>
        <begin position="90"/>
        <end position="106"/>
    </location>
</feature>
<evidence type="ECO:0008006" key="9">
    <source>
        <dbReference type="Google" id="ProtNLM"/>
    </source>
</evidence>
<keyword evidence="8" id="KW-1185">Reference proteome</keyword>
<reference evidence="7 8" key="1">
    <citation type="journal article" date="2013" name="Curr. Biol.">
        <title>Shared signatures of parasitism and phylogenomics unite Cryptomycota and microsporidia.</title>
        <authorList>
            <person name="James T.Y."/>
            <person name="Pelin A."/>
            <person name="Bonen L."/>
            <person name="Ahrendt S."/>
            <person name="Sain D."/>
            <person name="Corradi N."/>
            <person name="Stajich J.E."/>
        </authorList>
    </citation>
    <scope>NUCLEOTIDE SEQUENCE [LARGE SCALE GENOMIC DNA]</scope>
    <source>
        <strain evidence="7 8">CSF55</strain>
    </source>
</reference>
<evidence type="ECO:0000313" key="8">
    <source>
        <dbReference type="Proteomes" id="UP000030755"/>
    </source>
</evidence>
<evidence type="ECO:0000256" key="4">
    <source>
        <dbReference type="ARBA" id="ARBA00022989"/>
    </source>
</evidence>
<accession>A0A075ATB4</accession>
<dbReference type="GO" id="GO:0012505">
    <property type="term" value="C:endomembrane system"/>
    <property type="evidence" value="ECO:0007669"/>
    <property type="project" value="UniProtKB-SubCell"/>
</dbReference>
<dbReference type="Proteomes" id="UP000030755">
    <property type="component" value="Unassembled WGS sequence"/>
</dbReference>
<evidence type="ECO:0000256" key="2">
    <source>
        <dbReference type="ARBA" id="ARBA00005738"/>
    </source>
</evidence>
<dbReference type="STRING" id="988480.A0A075ATB4"/>
<dbReference type="EMBL" id="KE561209">
    <property type="protein sequence ID" value="EPZ31763.1"/>
    <property type="molecule type" value="Genomic_DNA"/>
</dbReference>
<feature type="transmembrane region" description="Helical" evidence="6">
    <location>
        <begin position="16"/>
        <end position="40"/>
    </location>
</feature>
<proteinExistence type="inferred from homology"/>
<organism evidence="7 8">
    <name type="scientific">Rozella allomycis (strain CSF55)</name>
    <dbReference type="NCBI Taxonomy" id="988480"/>
    <lineage>
        <taxon>Eukaryota</taxon>
        <taxon>Fungi</taxon>
        <taxon>Fungi incertae sedis</taxon>
        <taxon>Cryptomycota</taxon>
        <taxon>Cryptomycota incertae sedis</taxon>
        <taxon>Rozella</taxon>
    </lineage>
</organism>
<dbReference type="PANTHER" id="PTHR13314:SF2">
    <property type="entry name" value="CALCIUM CHANNEL FLOWER HOMOLOG"/>
    <property type="match status" value="1"/>
</dbReference>
<dbReference type="OrthoDB" id="5591789at2759"/>
<dbReference type="PANTHER" id="PTHR13314">
    <property type="entry name" value="CALCIUM CHANNEL FLOWER HOMOLOG"/>
    <property type="match status" value="1"/>
</dbReference>
<keyword evidence="3 6" id="KW-0812">Transmembrane</keyword>
<feature type="transmembrane region" description="Helical" evidence="6">
    <location>
        <begin position="112"/>
        <end position="130"/>
    </location>
</feature>
<dbReference type="AlphaFoldDB" id="A0A075ATB4"/>
<dbReference type="Pfam" id="PF10233">
    <property type="entry name" value="Cg6151-P"/>
    <property type="match status" value="1"/>
</dbReference>
<evidence type="ECO:0000256" key="3">
    <source>
        <dbReference type="ARBA" id="ARBA00022692"/>
    </source>
</evidence>
<sequence length="160" mass="17856">MSVWDSFKEEVRSGKFAVYGQWAAIITGIIIFATGIANLFNFSKAGAIVFAVVSVVLGVIVLSLEIPLFMKCFREGGPLRNFLQTASKPLYRTIFYIACAVLYWVVQLSEFVVSAVFLSITGIFYLIALLKKEDPTSSYFFTKWICSIDGYVMKPDSLLS</sequence>
<evidence type="ECO:0000256" key="6">
    <source>
        <dbReference type="SAM" id="Phobius"/>
    </source>
</evidence>
<comment type="subcellular location">
    <subcellularLocation>
        <location evidence="1">Endomembrane system</location>
        <topology evidence="1">Multi-pass membrane protein</topology>
    </subcellularLocation>
</comment>
<dbReference type="SMART" id="SM01077">
    <property type="entry name" value="Cg6151-P"/>
    <property type="match status" value="1"/>
</dbReference>
<dbReference type="GO" id="GO:0016020">
    <property type="term" value="C:membrane"/>
    <property type="evidence" value="ECO:0007669"/>
    <property type="project" value="InterPro"/>
</dbReference>
<name>A0A075ATB4_ROZAC</name>
<evidence type="ECO:0000256" key="5">
    <source>
        <dbReference type="ARBA" id="ARBA00023136"/>
    </source>
</evidence>
<keyword evidence="4 6" id="KW-1133">Transmembrane helix</keyword>
<evidence type="ECO:0000313" key="7">
    <source>
        <dbReference type="EMBL" id="EPZ31763.1"/>
    </source>
</evidence>
<gene>
    <name evidence="7" type="ORF">O9G_000242</name>
</gene>